<feature type="transmembrane region" description="Helical" evidence="5">
    <location>
        <begin position="12"/>
        <end position="33"/>
    </location>
</feature>
<gene>
    <name evidence="6" type="ORF">FZC83_00595</name>
</gene>
<keyword evidence="3 5" id="KW-1133">Transmembrane helix</keyword>
<evidence type="ECO:0000256" key="3">
    <source>
        <dbReference type="ARBA" id="ARBA00022989"/>
    </source>
</evidence>
<evidence type="ECO:0000313" key="7">
    <source>
        <dbReference type="Proteomes" id="UP000322997"/>
    </source>
</evidence>
<feature type="transmembrane region" description="Helical" evidence="5">
    <location>
        <begin position="97"/>
        <end position="119"/>
    </location>
</feature>
<dbReference type="PANTHER" id="PTHR30249:SF0">
    <property type="entry name" value="PLASTIDAL GLYCOLATE_GLYCERATE TRANSLOCATOR 1, CHLOROPLASTIC"/>
    <property type="match status" value="1"/>
</dbReference>
<feature type="transmembrane region" description="Helical" evidence="5">
    <location>
        <begin position="68"/>
        <end position="88"/>
    </location>
</feature>
<reference evidence="6 7" key="1">
    <citation type="submission" date="2019-08" db="EMBL/GenBank/DDBJ databases">
        <title>Bacillus genomes from the desert of Cuatro Cienegas, Coahuila.</title>
        <authorList>
            <person name="Olmedo-Alvarez G."/>
        </authorList>
    </citation>
    <scope>NUCLEOTIDE SEQUENCE [LARGE SCALE GENOMIC DNA]</scope>
    <source>
        <strain evidence="6 7">CH108_3D</strain>
    </source>
</reference>
<comment type="subcellular location">
    <subcellularLocation>
        <location evidence="1">Membrane</location>
        <topology evidence="1">Multi-pass membrane protein</topology>
    </subcellularLocation>
</comment>
<dbReference type="InterPro" id="IPR007300">
    <property type="entry name" value="CidB/LrgB"/>
</dbReference>
<dbReference type="Proteomes" id="UP000322997">
    <property type="component" value="Unassembled WGS sequence"/>
</dbReference>
<sequence length="237" mass="25569">MSYGKEVLPMTMTGEIVAISASAIIFLLANLLYKKWTYPLLLPIFTSTLVIIGGLLFIELPYAQYAEWTRGITYLLGPATVALAYPLYHQRRYLKAYALPIVLGLVIGSLAQMTISFYMGKFLRLPEDWNLAVMIKTITTPVALGVGDIIGAKIEVIPSVVIITGMLGAMAIIPLLRILRIDDAIVTGLTFGVTSHGVGTARALKEGEVEGAVSGAAMALTSMVLSVIIPLVFFLFS</sequence>
<protein>
    <submittedName>
        <fullName evidence="6">LrgB family protein</fullName>
    </submittedName>
</protein>
<evidence type="ECO:0000256" key="4">
    <source>
        <dbReference type="ARBA" id="ARBA00023136"/>
    </source>
</evidence>
<dbReference type="EMBL" id="VTEQ01000001">
    <property type="protein sequence ID" value="TYS56106.1"/>
    <property type="molecule type" value="Genomic_DNA"/>
</dbReference>
<comment type="caution">
    <text evidence="6">The sequence shown here is derived from an EMBL/GenBank/DDBJ whole genome shotgun (WGS) entry which is preliminary data.</text>
</comment>
<dbReference type="GO" id="GO:0016020">
    <property type="term" value="C:membrane"/>
    <property type="evidence" value="ECO:0007669"/>
    <property type="project" value="UniProtKB-SubCell"/>
</dbReference>
<proteinExistence type="predicted"/>
<feature type="transmembrane region" description="Helical" evidence="5">
    <location>
        <begin position="157"/>
        <end position="179"/>
    </location>
</feature>
<keyword evidence="2 5" id="KW-0812">Transmembrane</keyword>
<keyword evidence="4 5" id="KW-0472">Membrane</keyword>
<organism evidence="6 7">
    <name type="scientific">Rossellomorea marisflavi</name>
    <dbReference type="NCBI Taxonomy" id="189381"/>
    <lineage>
        <taxon>Bacteria</taxon>
        <taxon>Bacillati</taxon>
        <taxon>Bacillota</taxon>
        <taxon>Bacilli</taxon>
        <taxon>Bacillales</taxon>
        <taxon>Bacillaceae</taxon>
        <taxon>Rossellomorea</taxon>
    </lineage>
</organism>
<feature type="transmembrane region" description="Helical" evidence="5">
    <location>
        <begin position="40"/>
        <end position="62"/>
    </location>
</feature>
<evidence type="ECO:0000256" key="2">
    <source>
        <dbReference type="ARBA" id="ARBA00022692"/>
    </source>
</evidence>
<accession>A0A5D4S2U5</accession>
<evidence type="ECO:0000256" key="5">
    <source>
        <dbReference type="SAM" id="Phobius"/>
    </source>
</evidence>
<evidence type="ECO:0000313" key="6">
    <source>
        <dbReference type="EMBL" id="TYS56106.1"/>
    </source>
</evidence>
<feature type="transmembrane region" description="Helical" evidence="5">
    <location>
        <begin position="216"/>
        <end position="236"/>
    </location>
</feature>
<feature type="transmembrane region" description="Helical" evidence="5">
    <location>
        <begin position="131"/>
        <end position="150"/>
    </location>
</feature>
<name>A0A5D4S2U5_9BACI</name>
<dbReference type="AlphaFoldDB" id="A0A5D4S2U5"/>
<dbReference type="PANTHER" id="PTHR30249">
    <property type="entry name" value="PUTATIVE SEROTONIN TRANSPORTER"/>
    <property type="match status" value="1"/>
</dbReference>
<evidence type="ECO:0000256" key="1">
    <source>
        <dbReference type="ARBA" id="ARBA00004141"/>
    </source>
</evidence>
<dbReference type="Pfam" id="PF04172">
    <property type="entry name" value="LrgB"/>
    <property type="match status" value="1"/>
</dbReference>